<name>A0A4Z0YVI6_9PEZI</name>
<evidence type="ECO:0000313" key="2">
    <source>
        <dbReference type="EMBL" id="TGJ83175.1"/>
    </source>
</evidence>
<accession>A0A4Z0YVI6</accession>
<dbReference type="InterPro" id="IPR056002">
    <property type="entry name" value="DUF7580"/>
</dbReference>
<dbReference type="Pfam" id="PF24476">
    <property type="entry name" value="DUF7580"/>
    <property type="match status" value="1"/>
</dbReference>
<dbReference type="PANTHER" id="PTHR35186:SF4">
    <property type="entry name" value="PRION-INHIBITION AND PROPAGATION HELO DOMAIN-CONTAINING PROTEIN"/>
    <property type="match status" value="1"/>
</dbReference>
<dbReference type="OrthoDB" id="3565018at2759"/>
<organism evidence="2 3">
    <name type="scientific">Xylaria hypoxylon</name>
    <dbReference type="NCBI Taxonomy" id="37992"/>
    <lineage>
        <taxon>Eukaryota</taxon>
        <taxon>Fungi</taxon>
        <taxon>Dikarya</taxon>
        <taxon>Ascomycota</taxon>
        <taxon>Pezizomycotina</taxon>
        <taxon>Sordariomycetes</taxon>
        <taxon>Xylariomycetidae</taxon>
        <taxon>Xylariales</taxon>
        <taxon>Xylariaceae</taxon>
        <taxon>Xylaria</taxon>
    </lineage>
</organism>
<protein>
    <recommendedName>
        <fullName evidence="1">DUF7580 domain-containing protein</fullName>
    </recommendedName>
</protein>
<keyword evidence="3" id="KW-1185">Reference proteome</keyword>
<evidence type="ECO:0000313" key="3">
    <source>
        <dbReference type="Proteomes" id="UP000297716"/>
    </source>
</evidence>
<dbReference type="EMBL" id="SKBN01000102">
    <property type="protein sequence ID" value="TGJ83175.1"/>
    <property type="molecule type" value="Genomic_DNA"/>
</dbReference>
<proteinExistence type="predicted"/>
<evidence type="ECO:0000259" key="1">
    <source>
        <dbReference type="Pfam" id="PF24476"/>
    </source>
</evidence>
<dbReference type="PANTHER" id="PTHR35186">
    <property type="entry name" value="ANK_REP_REGION DOMAIN-CONTAINING PROTEIN"/>
    <property type="match status" value="1"/>
</dbReference>
<dbReference type="AlphaFoldDB" id="A0A4Z0YVI6"/>
<feature type="domain" description="DUF7580" evidence="1">
    <location>
        <begin position="183"/>
        <end position="521"/>
    </location>
</feature>
<sequence>MDIAGLVLGALPVAIMAVESYHKGLRLIGNYKNYPQTLQGIRRNIFIQEQQLQVTLESIRLLKPTLQEAQQRLREVRPDCYRQFIDILEHMDSITSRLLEKLDVDSNGKPKWMKADPDRVSWEWRRVKRSFGDKDRKELFDELQRWNNALRNFLEPKQEIPSDHADPLTWELIRRFDLKLCDETRENVQIVHKALAVAWSKNCTDPRHPSNVELIWQHTGPKETGQLHLSIPETGRNGESNHWQRVLISVDTKETNLTSDCTVAQGLLSTTGVVKQAEWNGHLLHTDTAEEKVIYMKKIVSPCPKFSSLPLESVISDHHFRSGKGKKAAYARLSRKERLGIAAAAVWAVLVLCGTPWLEEGWLTKEVITILVDTPTQGNNFVRPKTYSTLSYTFVSQKEPSKPLESLDPGDYLEAQIRHKTLVALGVLLIELGLNKTLNQLRGDINAEVPACDTSVQEKYMVANQVIESQELELELGESYANAVQRCIQCHFLGRESTQNFLRSAFRRQFFTGVVAPVQATFDAQITSVHSL</sequence>
<comment type="caution">
    <text evidence="2">The sequence shown here is derived from an EMBL/GenBank/DDBJ whole genome shotgun (WGS) entry which is preliminary data.</text>
</comment>
<gene>
    <name evidence="2" type="ORF">E0Z10_g5602</name>
</gene>
<dbReference type="Proteomes" id="UP000297716">
    <property type="component" value="Unassembled WGS sequence"/>
</dbReference>
<reference evidence="2 3" key="1">
    <citation type="submission" date="2019-03" db="EMBL/GenBank/DDBJ databases">
        <title>Draft genome sequence of Xylaria hypoxylon DSM 108379, a ubiquitous saprotrophic-parasitic fungi on hardwood.</title>
        <authorList>
            <person name="Buettner E."/>
            <person name="Leonhardt S."/>
            <person name="Gebauer A.M."/>
            <person name="Liers C."/>
            <person name="Hofrichter M."/>
            <person name="Kellner H."/>
        </authorList>
    </citation>
    <scope>NUCLEOTIDE SEQUENCE [LARGE SCALE GENOMIC DNA]</scope>
    <source>
        <strain evidence="2 3">DSM 108379</strain>
    </source>
</reference>